<name>A0A0C2MBY0_THEKT</name>
<sequence length="195" mass="22799">MHRDAYEIISEKCSLMNIPVSVDESKRHIYPQFSSFHDLDVLTYYLFTNEDIYPEKARFNPGYDIKYLLMNKWESTINNQKVPSIGPCNVNMDPCPWRIGSILRVERTLGPFASGFEEYCQLHLSSEGHQVLVIFYDLLMVLIVCVPNDELIPKPLFRFDVELATRCEFFKKSHQILFSSFPFLTDPAFKLSPWN</sequence>
<dbReference type="Proteomes" id="UP000031668">
    <property type="component" value="Unassembled WGS sequence"/>
</dbReference>
<dbReference type="EMBL" id="JWZT01005214">
    <property type="protein sequence ID" value="KII61864.1"/>
    <property type="molecule type" value="Genomic_DNA"/>
</dbReference>
<protein>
    <submittedName>
        <fullName evidence="1">Uncharacterized protein</fullName>
    </submittedName>
</protein>
<accession>A0A0C2MBY0</accession>
<organism evidence="1 2">
    <name type="scientific">Thelohanellus kitauei</name>
    <name type="common">Myxosporean</name>
    <dbReference type="NCBI Taxonomy" id="669202"/>
    <lineage>
        <taxon>Eukaryota</taxon>
        <taxon>Metazoa</taxon>
        <taxon>Cnidaria</taxon>
        <taxon>Myxozoa</taxon>
        <taxon>Myxosporea</taxon>
        <taxon>Bivalvulida</taxon>
        <taxon>Platysporina</taxon>
        <taxon>Myxobolidae</taxon>
        <taxon>Thelohanellus</taxon>
    </lineage>
</organism>
<dbReference type="AlphaFoldDB" id="A0A0C2MBY0"/>
<evidence type="ECO:0000313" key="1">
    <source>
        <dbReference type="EMBL" id="KII61864.1"/>
    </source>
</evidence>
<comment type="caution">
    <text evidence="1">The sequence shown here is derived from an EMBL/GenBank/DDBJ whole genome shotgun (WGS) entry which is preliminary data.</text>
</comment>
<reference evidence="1 2" key="1">
    <citation type="journal article" date="2014" name="Genome Biol. Evol.">
        <title>The genome of the myxosporean Thelohanellus kitauei shows adaptations to nutrient acquisition within its fish host.</title>
        <authorList>
            <person name="Yang Y."/>
            <person name="Xiong J."/>
            <person name="Zhou Z."/>
            <person name="Huo F."/>
            <person name="Miao W."/>
            <person name="Ran C."/>
            <person name="Liu Y."/>
            <person name="Zhang J."/>
            <person name="Feng J."/>
            <person name="Wang M."/>
            <person name="Wang M."/>
            <person name="Wang L."/>
            <person name="Yao B."/>
        </authorList>
    </citation>
    <scope>NUCLEOTIDE SEQUENCE [LARGE SCALE GENOMIC DNA]</scope>
    <source>
        <strain evidence="1">Wuqing</strain>
    </source>
</reference>
<proteinExistence type="predicted"/>
<evidence type="ECO:0000313" key="2">
    <source>
        <dbReference type="Proteomes" id="UP000031668"/>
    </source>
</evidence>
<keyword evidence="2" id="KW-1185">Reference proteome</keyword>
<gene>
    <name evidence="1" type="ORF">RF11_05019</name>
</gene>